<feature type="domain" description="Cadherin" evidence="10">
    <location>
        <begin position="26"/>
        <end position="81"/>
    </location>
</feature>
<evidence type="ECO:0000259" key="10">
    <source>
        <dbReference type="PROSITE" id="PS50268"/>
    </source>
</evidence>
<keyword evidence="2" id="KW-0812">Transmembrane</keyword>
<feature type="domain" description="Cadherin" evidence="10">
    <location>
        <begin position="94"/>
        <end position="192"/>
    </location>
</feature>
<dbReference type="Gene3D" id="2.60.40.60">
    <property type="entry name" value="Cadherins"/>
    <property type="match status" value="4"/>
</dbReference>
<dbReference type="GO" id="GO:0007156">
    <property type="term" value="P:homophilic cell adhesion via plasma membrane adhesion molecules"/>
    <property type="evidence" value="ECO:0007669"/>
    <property type="project" value="InterPro"/>
</dbReference>
<evidence type="ECO:0000256" key="9">
    <source>
        <dbReference type="PROSITE-ProRule" id="PRU00043"/>
    </source>
</evidence>
<protein>
    <submittedName>
        <fullName evidence="12">Cadherin domain-containing protein</fullName>
    </submittedName>
</protein>
<dbReference type="SMART" id="SM00112">
    <property type="entry name" value="CA"/>
    <property type="match status" value="4"/>
</dbReference>
<dbReference type="FunFam" id="2.60.40.60:FF:000092">
    <property type="entry name" value="Protocadherin 8"/>
    <property type="match status" value="1"/>
</dbReference>
<evidence type="ECO:0000313" key="12">
    <source>
        <dbReference type="WBParaSite" id="maker-uti_cns_0003368-snap-gene-0.5-mRNA-1"/>
    </source>
</evidence>
<keyword evidence="11" id="KW-1185">Reference proteome</keyword>
<sequence length="475" mass="50576">MRAPQVECATSWRQAPSRMVRSLVAVEADSGWLRLVGHLDRESVPELGFSVRALDGGDPVRSATADVHLRVLDMNDNAPRLELLGMASHLASPSVSENRFPGAVAAVLSVRDEDAGANGTVTCHLLASSSSRMFRLQSFSTRLLQLLTVAALDRELSDSHAATIRCVDGGGLKSEASFAVQVLDENDNAPVFNAIGLSSPNGTILLRQTETPSTNLSAMDAAVLANLSATDADMGDNDRVDYRLLDGAEDGDFAIDTVTGLLRATKPLDRERRSRARLRVVASDQGRPRRLSTTATVELEVRAFLNFAYYGHQRRGATDAKNAGVRVAENSAPGLAVGQVPWTDPDDGPGGEVQFALSDEPSSNVGEGAAQSFQVSMEGVIRTSRSLDREAQADYAFWLVATDNGLPTRLSSSAAVFVRVLDVNDCSPVFQFPRPSAGHGSHAVAVGDAPGHIVLQAAARCDPFALLKFKADNTS</sequence>
<accession>A0A1I8GX97</accession>
<evidence type="ECO:0000256" key="4">
    <source>
        <dbReference type="ARBA" id="ARBA00022737"/>
    </source>
</evidence>
<keyword evidence="8" id="KW-0325">Glycoprotein</keyword>
<dbReference type="PROSITE" id="PS50268">
    <property type="entry name" value="CADHERIN_2"/>
    <property type="match status" value="4"/>
</dbReference>
<keyword evidence="4" id="KW-0677">Repeat</keyword>
<evidence type="ECO:0000256" key="8">
    <source>
        <dbReference type="ARBA" id="ARBA00023180"/>
    </source>
</evidence>
<dbReference type="InterPro" id="IPR015919">
    <property type="entry name" value="Cadherin-like_sf"/>
</dbReference>
<comment type="subcellular location">
    <subcellularLocation>
        <location evidence="1">Membrane</location>
        <topology evidence="1">Single-pass membrane protein</topology>
    </subcellularLocation>
</comment>
<dbReference type="AlphaFoldDB" id="A0A1I8GX97"/>
<dbReference type="Proteomes" id="UP000095280">
    <property type="component" value="Unplaced"/>
</dbReference>
<dbReference type="CDD" id="cd11304">
    <property type="entry name" value="Cadherin_repeat"/>
    <property type="match status" value="4"/>
</dbReference>
<dbReference type="PRINTS" id="PR00205">
    <property type="entry name" value="CADHERIN"/>
</dbReference>
<dbReference type="InterPro" id="IPR020894">
    <property type="entry name" value="Cadherin_CS"/>
</dbReference>
<dbReference type="GO" id="GO:0005509">
    <property type="term" value="F:calcium ion binding"/>
    <property type="evidence" value="ECO:0007669"/>
    <property type="project" value="UniProtKB-UniRule"/>
</dbReference>
<evidence type="ECO:0000256" key="7">
    <source>
        <dbReference type="ARBA" id="ARBA00023136"/>
    </source>
</evidence>
<evidence type="ECO:0000256" key="3">
    <source>
        <dbReference type="ARBA" id="ARBA00022729"/>
    </source>
</evidence>
<dbReference type="PANTHER" id="PTHR24028">
    <property type="entry name" value="CADHERIN-87A"/>
    <property type="match status" value="1"/>
</dbReference>
<dbReference type="InterPro" id="IPR050174">
    <property type="entry name" value="Protocadherin/Cadherin-CA"/>
</dbReference>
<evidence type="ECO:0000256" key="1">
    <source>
        <dbReference type="ARBA" id="ARBA00004167"/>
    </source>
</evidence>
<proteinExistence type="predicted"/>
<evidence type="ECO:0000313" key="11">
    <source>
        <dbReference type="Proteomes" id="UP000095280"/>
    </source>
</evidence>
<feature type="domain" description="Cadherin" evidence="10">
    <location>
        <begin position="319"/>
        <end position="430"/>
    </location>
</feature>
<dbReference type="WBParaSite" id="maker-uti_cns_0003368-snap-gene-0.5-mRNA-1">
    <property type="protein sequence ID" value="maker-uti_cns_0003368-snap-gene-0.5-mRNA-1"/>
    <property type="gene ID" value="maker-uti_cns_0003368-snap-gene-0.5"/>
</dbReference>
<dbReference type="InterPro" id="IPR002126">
    <property type="entry name" value="Cadherin-like_dom"/>
</dbReference>
<keyword evidence="7" id="KW-0472">Membrane</keyword>
<keyword evidence="5 9" id="KW-0106">Calcium</keyword>
<name>A0A1I8GX97_9PLAT</name>
<dbReference type="SUPFAM" id="SSF49313">
    <property type="entry name" value="Cadherin-like"/>
    <property type="match status" value="4"/>
</dbReference>
<dbReference type="FunFam" id="2.60.40.60:FF:000033">
    <property type="entry name" value="FAT atypical cadherin 1"/>
    <property type="match status" value="2"/>
</dbReference>
<dbReference type="PROSITE" id="PS00232">
    <property type="entry name" value="CADHERIN_1"/>
    <property type="match status" value="2"/>
</dbReference>
<feature type="domain" description="Cadherin" evidence="10">
    <location>
        <begin position="223"/>
        <end position="301"/>
    </location>
</feature>
<evidence type="ECO:0000256" key="5">
    <source>
        <dbReference type="ARBA" id="ARBA00022837"/>
    </source>
</evidence>
<keyword evidence="3" id="KW-0732">Signal</keyword>
<keyword evidence="6" id="KW-1133">Transmembrane helix</keyword>
<organism evidence="11 12">
    <name type="scientific">Macrostomum lignano</name>
    <dbReference type="NCBI Taxonomy" id="282301"/>
    <lineage>
        <taxon>Eukaryota</taxon>
        <taxon>Metazoa</taxon>
        <taxon>Spiralia</taxon>
        <taxon>Lophotrochozoa</taxon>
        <taxon>Platyhelminthes</taxon>
        <taxon>Rhabditophora</taxon>
        <taxon>Macrostomorpha</taxon>
        <taxon>Macrostomida</taxon>
        <taxon>Macrostomidae</taxon>
        <taxon>Macrostomum</taxon>
    </lineage>
</organism>
<dbReference type="PANTHER" id="PTHR24028:SF315">
    <property type="entry name" value="CADHERIN EGF LAG SEVEN-PASS G-TYPE RECEPTOR 2"/>
    <property type="match status" value="1"/>
</dbReference>
<evidence type="ECO:0000256" key="6">
    <source>
        <dbReference type="ARBA" id="ARBA00022989"/>
    </source>
</evidence>
<evidence type="ECO:0000256" key="2">
    <source>
        <dbReference type="ARBA" id="ARBA00022692"/>
    </source>
</evidence>
<reference evidence="12" key="1">
    <citation type="submission" date="2016-11" db="UniProtKB">
        <authorList>
            <consortium name="WormBaseParasite"/>
        </authorList>
    </citation>
    <scope>IDENTIFICATION</scope>
</reference>
<dbReference type="GO" id="GO:0005886">
    <property type="term" value="C:plasma membrane"/>
    <property type="evidence" value="ECO:0007669"/>
    <property type="project" value="InterPro"/>
</dbReference>
<dbReference type="Pfam" id="PF00028">
    <property type="entry name" value="Cadherin"/>
    <property type="match status" value="3"/>
</dbReference>